<reference evidence="2" key="1">
    <citation type="submission" date="2020-05" db="EMBL/GenBank/DDBJ databases">
        <authorList>
            <person name="Chiriac C."/>
            <person name="Salcher M."/>
            <person name="Ghai R."/>
            <person name="Kavagutti S V."/>
        </authorList>
    </citation>
    <scope>NUCLEOTIDE SEQUENCE</scope>
</reference>
<protein>
    <submittedName>
        <fullName evidence="2">Unannotated protein</fullName>
    </submittedName>
</protein>
<dbReference type="InterPro" id="IPR034660">
    <property type="entry name" value="DinB/YfiT-like"/>
</dbReference>
<dbReference type="AlphaFoldDB" id="A0A6J6GAC5"/>
<name>A0A6J6GAC5_9ZZZZ</name>
<dbReference type="SUPFAM" id="SSF109854">
    <property type="entry name" value="DinB/YfiT-like putative metalloenzymes"/>
    <property type="match status" value="1"/>
</dbReference>
<sequence length="173" mass="19635">MDATKLLKHMAWANEEIFNKVSELPDEALDAYVVNPDWTVREIVRHIASSATWYGWRLLDKSAFTEEESAAWQKKLDLTEIQPVTSRDVLTSIEYVKAADAVLLAASILPEGDVEREWNGHTIIRKRSTIIAQAIHHATEHRAQLVSALEVKGFTSINLDDYDLWNYADTIGE</sequence>
<dbReference type="EMBL" id="CAEZUI010000077">
    <property type="protein sequence ID" value="CAB4598262.1"/>
    <property type="molecule type" value="Genomic_DNA"/>
</dbReference>
<proteinExistence type="predicted"/>
<gene>
    <name evidence="2" type="ORF">UFOPK1807_00674</name>
</gene>
<dbReference type="Pfam" id="PF05163">
    <property type="entry name" value="DinB"/>
    <property type="match status" value="1"/>
</dbReference>
<dbReference type="Gene3D" id="1.20.120.450">
    <property type="entry name" value="dinb family like domain"/>
    <property type="match status" value="1"/>
</dbReference>
<dbReference type="InterPro" id="IPR007837">
    <property type="entry name" value="DinB"/>
</dbReference>
<keyword evidence="1" id="KW-0479">Metal-binding</keyword>
<evidence type="ECO:0000256" key="1">
    <source>
        <dbReference type="ARBA" id="ARBA00022723"/>
    </source>
</evidence>
<accession>A0A6J6GAC5</accession>
<dbReference type="GO" id="GO:0046872">
    <property type="term" value="F:metal ion binding"/>
    <property type="evidence" value="ECO:0007669"/>
    <property type="project" value="UniProtKB-KW"/>
</dbReference>
<evidence type="ECO:0000313" key="2">
    <source>
        <dbReference type="EMBL" id="CAB4598262.1"/>
    </source>
</evidence>
<organism evidence="2">
    <name type="scientific">freshwater metagenome</name>
    <dbReference type="NCBI Taxonomy" id="449393"/>
    <lineage>
        <taxon>unclassified sequences</taxon>
        <taxon>metagenomes</taxon>
        <taxon>ecological metagenomes</taxon>
    </lineage>
</organism>